<dbReference type="AlphaFoldDB" id="A0A379DDH1"/>
<gene>
    <name evidence="2" type="ORF">NCTC11088_01847</name>
</gene>
<accession>A0A379DDH1</accession>
<proteinExistence type="predicted"/>
<dbReference type="EMBL" id="UGTH01000001">
    <property type="protein sequence ID" value="SUB76036.1"/>
    <property type="molecule type" value="Genomic_DNA"/>
</dbReference>
<protein>
    <submittedName>
        <fullName evidence="2">Uncharacterized protein</fullName>
    </submittedName>
</protein>
<evidence type="ECO:0000313" key="3">
    <source>
        <dbReference type="Proteomes" id="UP000254777"/>
    </source>
</evidence>
<sequence length="68" mass="7935">MAKKYDGSVELLANKSRRPDSHPNEHTKEELELLRKNTNAINTKEWVKYIENAFMQDINEATTQCVNK</sequence>
<dbReference type="RefSeq" id="WP_004823012.1">
    <property type="nucleotide sequence ID" value="NZ_UGTH01000001.1"/>
</dbReference>
<reference evidence="2 3" key="1">
    <citation type="submission" date="2018-06" db="EMBL/GenBank/DDBJ databases">
        <authorList>
            <consortium name="Pathogen Informatics"/>
            <person name="Doyle S."/>
        </authorList>
    </citation>
    <scope>NUCLEOTIDE SEQUENCE [LARGE SCALE GENOMIC DNA]</scope>
    <source>
        <strain evidence="2 3">NCTC11088</strain>
    </source>
</reference>
<dbReference type="Proteomes" id="UP000254777">
    <property type="component" value="Unassembled WGS sequence"/>
</dbReference>
<organism evidence="2 3">
    <name type="scientific">Peptoniphilus indolicus</name>
    <dbReference type="NCBI Taxonomy" id="33030"/>
    <lineage>
        <taxon>Bacteria</taxon>
        <taxon>Bacillati</taxon>
        <taxon>Bacillota</taxon>
        <taxon>Tissierellia</taxon>
        <taxon>Tissierellales</taxon>
        <taxon>Peptoniphilaceae</taxon>
        <taxon>Peptoniphilus</taxon>
    </lineage>
</organism>
<name>A0A379DDH1_9FIRM</name>
<feature type="compositionally biased region" description="Basic and acidic residues" evidence="1">
    <location>
        <begin position="17"/>
        <end position="30"/>
    </location>
</feature>
<evidence type="ECO:0000256" key="1">
    <source>
        <dbReference type="SAM" id="MobiDB-lite"/>
    </source>
</evidence>
<feature type="region of interest" description="Disordered" evidence="1">
    <location>
        <begin position="1"/>
        <end position="30"/>
    </location>
</feature>
<evidence type="ECO:0000313" key="2">
    <source>
        <dbReference type="EMBL" id="SUB76036.1"/>
    </source>
</evidence>